<dbReference type="GeneID" id="85448918"/>
<gene>
    <name evidence="4" type="ORF">LY79DRAFT_686978</name>
</gene>
<keyword evidence="5" id="KW-1185">Reference proteome</keyword>
<evidence type="ECO:0000256" key="3">
    <source>
        <dbReference type="SAM" id="SignalP"/>
    </source>
</evidence>
<dbReference type="Proteomes" id="UP001230504">
    <property type="component" value="Unassembled WGS sequence"/>
</dbReference>
<dbReference type="EMBL" id="JAHLJV010000003">
    <property type="protein sequence ID" value="KAK1599005.1"/>
    <property type="molecule type" value="Genomic_DNA"/>
</dbReference>
<keyword evidence="2" id="KW-1133">Transmembrane helix</keyword>
<evidence type="ECO:0000256" key="2">
    <source>
        <dbReference type="SAM" id="Phobius"/>
    </source>
</evidence>
<evidence type="ECO:0000256" key="1">
    <source>
        <dbReference type="SAM" id="MobiDB-lite"/>
    </source>
</evidence>
<dbReference type="AlphaFoldDB" id="A0AAD8QB03"/>
<evidence type="ECO:0000313" key="5">
    <source>
        <dbReference type="Proteomes" id="UP001230504"/>
    </source>
</evidence>
<feature type="transmembrane region" description="Helical" evidence="2">
    <location>
        <begin position="253"/>
        <end position="277"/>
    </location>
</feature>
<sequence length="351" mass="36448">MQAVSFVLLAVAGSLSKAQLLPDNRSRGTRDQLFDLTLNAAAVTEMLSVLKSTSLLPKPMTTPKPEAIAERSLGLLHVDPLGADTCGFFTLPRDVQGVTRTRVCGDASASCAPFGSYLGCGLKPHTICFNGTDPACAPSVRIGDQTLCCPKTRSLNGECQTFIRDDGALGNKTLLGCREVDVAWDPIVSLKTATEDFSTTSTTVTTLAMPVSSTLFEDALAPSTPTLPASSTAPPTSVPSTNDSSSTHSHTGAIIGGVLGGLAILGTVTCVAVWLVVRRRQASGSNYSTEGRVSTLPTHELAGDQPCVPQEVAAEKEFGHKALSPVNASSEIHQAPAYDAVGSPVKPAELG</sequence>
<keyword evidence="2" id="KW-0472">Membrane</keyword>
<feature type="signal peptide" evidence="3">
    <location>
        <begin position="1"/>
        <end position="18"/>
    </location>
</feature>
<feature type="chain" id="PRO_5042073900" evidence="3">
    <location>
        <begin position="19"/>
        <end position="351"/>
    </location>
</feature>
<protein>
    <submittedName>
        <fullName evidence="4">Uncharacterized protein</fullName>
    </submittedName>
</protein>
<name>A0AAD8QB03_9PEZI</name>
<accession>A0AAD8QB03</accession>
<feature type="region of interest" description="Disordered" evidence="1">
    <location>
        <begin position="222"/>
        <end position="249"/>
    </location>
</feature>
<keyword evidence="3" id="KW-0732">Signal</keyword>
<comment type="caution">
    <text evidence="4">The sequence shown here is derived from an EMBL/GenBank/DDBJ whole genome shotgun (WGS) entry which is preliminary data.</text>
</comment>
<reference evidence="4" key="1">
    <citation type="submission" date="2021-06" db="EMBL/GenBank/DDBJ databases">
        <title>Comparative genomics, transcriptomics and evolutionary studies reveal genomic signatures of adaptation to plant cell wall in hemibiotrophic fungi.</title>
        <authorList>
            <consortium name="DOE Joint Genome Institute"/>
            <person name="Baroncelli R."/>
            <person name="Diaz J.F."/>
            <person name="Benocci T."/>
            <person name="Peng M."/>
            <person name="Battaglia E."/>
            <person name="Haridas S."/>
            <person name="Andreopoulos W."/>
            <person name="Labutti K."/>
            <person name="Pangilinan J."/>
            <person name="Floch G.L."/>
            <person name="Makela M.R."/>
            <person name="Henrissat B."/>
            <person name="Grigoriev I.V."/>
            <person name="Crouch J.A."/>
            <person name="De Vries R.P."/>
            <person name="Sukno S.A."/>
            <person name="Thon M.R."/>
        </authorList>
    </citation>
    <scope>NUCLEOTIDE SEQUENCE</scope>
    <source>
        <strain evidence="4">CBS 125086</strain>
    </source>
</reference>
<evidence type="ECO:0000313" key="4">
    <source>
        <dbReference type="EMBL" id="KAK1599005.1"/>
    </source>
</evidence>
<dbReference type="CDD" id="cd12087">
    <property type="entry name" value="TM_EGFR-like"/>
    <property type="match status" value="1"/>
</dbReference>
<proteinExistence type="predicted"/>
<keyword evidence="2" id="KW-0812">Transmembrane</keyword>
<dbReference type="RefSeq" id="XP_060419667.1">
    <property type="nucleotide sequence ID" value="XM_060564678.1"/>
</dbReference>
<organism evidence="4 5">
    <name type="scientific">Colletotrichum navitas</name>
    <dbReference type="NCBI Taxonomy" id="681940"/>
    <lineage>
        <taxon>Eukaryota</taxon>
        <taxon>Fungi</taxon>
        <taxon>Dikarya</taxon>
        <taxon>Ascomycota</taxon>
        <taxon>Pezizomycotina</taxon>
        <taxon>Sordariomycetes</taxon>
        <taxon>Hypocreomycetidae</taxon>
        <taxon>Glomerellales</taxon>
        <taxon>Glomerellaceae</taxon>
        <taxon>Colletotrichum</taxon>
        <taxon>Colletotrichum graminicola species complex</taxon>
    </lineage>
</organism>